<dbReference type="Pfam" id="PF00067">
    <property type="entry name" value="p450"/>
    <property type="match status" value="1"/>
</dbReference>
<protein>
    <submittedName>
        <fullName evidence="7">Cytochrome P450</fullName>
    </submittedName>
</protein>
<dbReference type="EMBL" id="QJSX01000008">
    <property type="protein sequence ID" value="PYE53553.1"/>
    <property type="molecule type" value="Genomic_DNA"/>
</dbReference>
<dbReference type="FunFam" id="1.10.630.10:FF:000018">
    <property type="entry name" value="Cytochrome P450 monooxygenase"/>
    <property type="match status" value="1"/>
</dbReference>
<dbReference type="GO" id="GO:0004497">
    <property type="term" value="F:monooxygenase activity"/>
    <property type="evidence" value="ECO:0007669"/>
    <property type="project" value="UniProtKB-KW"/>
</dbReference>
<evidence type="ECO:0000313" key="8">
    <source>
        <dbReference type="Proteomes" id="UP000248326"/>
    </source>
</evidence>
<gene>
    <name evidence="7" type="ORF">DES52_10882</name>
</gene>
<dbReference type="InterPro" id="IPR001128">
    <property type="entry name" value="Cyt_P450"/>
</dbReference>
<dbReference type="GO" id="GO:0005506">
    <property type="term" value="F:iron ion binding"/>
    <property type="evidence" value="ECO:0007669"/>
    <property type="project" value="InterPro"/>
</dbReference>
<keyword evidence="3" id="KW-0479">Metal-binding</keyword>
<evidence type="ECO:0000256" key="2">
    <source>
        <dbReference type="ARBA" id="ARBA00022617"/>
    </source>
</evidence>
<dbReference type="OrthoDB" id="9801155at2"/>
<dbReference type="Gene3D" id="1.10.630.10">
    <property type="entry name" value="Cytochrome P450"/>
    <property type="match status" value="1"/>
</dbReference>
<evidence type="ECO:0000256" key="5">
    <source>
        <dbReference type="ARBA" id="ARBA00023004"/>
    </source>
</evidence>
<evidence type="ECO:0000256" key="1">
    <source>
        <dbReference type="ARBA" id="ARBA00010617"/>
    </source>
</evidence>
<dbReference type="CDD" id="cd20625">
    <property type="entry name" value="CYP164-like"/>
    <property type="match status" value="1"/>
</dbReference>
<dbReference type="InterPro" id="IPR036396">
    <property type="entry name" value="Cyt_P450_sf"/>
</dbReference>
<dbReference type="AlphaFoldDB" id="A0A318S4N1"/>
<proteinExistence type="inferred from homology"/>
<dbReference type="PRINTS" id="PR00385">
    <property type="entry name" value="P450"/>
</dbReference>
<keyword evidence="2" id="KW-0349">Heme</keyword>
<dbReference type="InterPro" id="IPR002397">
    <property type="entry name" value="Cyt_P450_B"/>
</dbReference>
<keyword evidence="6" id="KW-0503">Monooxygenase</keyword>
<dbReference type="PRINTS" id="PR00359">
    <property type="entry name" value="BP450"/>
</dbReference>
<dbReference type="GO" id="GO:0020037">
    <property type="term" value="F:heme binding"/>
    <property type="evidence" value="ECO:0007669"/>
    <property type="project" value="InterPro"/>
</dbReference>
<dbReference type="GO" id="GO:0016705">
    <property type="term" value="F:oxidoreductase activity, acting on paired donors, with incorporation or reduction of molecular oxygen"/>
    <property type="evidence" value="ECO:0007669"/>
    <property type="project" value="InterPro"/>
</dbReference>
<name>A0A318S4N1_9DEIO</name>
<dbReference type="SUPFAM" id="SSF48264">
    <property type="entry name" value="Cytochrome P450"/>
    <property type="match status" value="1"/>
</dbReference>
<keyword evidence="8" id="KW-1185">Reference proteome</keyword>
<comment type="caution">
    <text evidence="7">The sequence shown here is derived from an EMBL/GenBank/DDBJ whole genome shotgun (WGS) entry which is preliminary data.</text>
</comment>
<comment type="similarity">
    <text evidence="1">Belongs to the cytochrome P450 family.</text>
</comment>
<evidence type="ECO:0000256" key="3">
    <source>
        <dbReference type="ARBA" id="ARBA00022723"/>
    </source>
</evidence>
<sequence>MTAEPVAPAHLQALFSPSALQDPYSAYDAARALGEVQPPPPGFFGWFAFGHPEVSAVLKSPHGGADRFGGDPEFERTKSYALLKPMMLFHDGASHARLRGLATQAFTPKAVGETREFVQGAVNTLLDAMKRKEAAGEPVDFVRDLAVPLPVTVILQMLGLPADDGEKFKEWSDHLAFLLDGSSQSREKFEAAEAAAHQMSVYFRDVADELRAHPKPGLMSALALAEADQGRLNNEELLANAVLLLAAGHETTTNLLSGGLLALAQFPEQWRRLVQDETMTANAVEELLRFVSPVQGTSRLALADFSFDGVTIPTGSHVNLFVAAANRDARVFPEPHRLDLSRPNAKNHLAFAVGAHYCLGASLARLEGQIVFRTLADRFPGLSIAPQPLSYRANFLLRGLEHLFVALG</sequence>
<dbReference type="RefSeq" id="WP_110886918.1">
    <property type="nucleotide sequence ID" value="NZ_QJSX01000008.1"/>
</dbReference>
<evidence type="ECO:0000256" key="6">
    <source>
        <dbReference type="ARBA" id="ARBA00023033"/>
    </source>
</evidence>
<organism evidence="7 8">
    <name type="scientific">Deinococcus yavapaiensis KR-236</name>
    <dbReference type="NCBI Taxonomy" id="694435"/>
    <lineage>
        <taxon>Bacteria</taxon>
        <taxon>Thermotogati</taxon>
        <taxon>Deinococcota</taxon>
        <taxon>Deinococci</taxon>
        <taxon>Deinococcales</taxon>
        <taxon>Deinococcaceae</taxon>
        <taxon>Deinococcus</taxon>
    </lineage>
</organism>
<dbReference type="Proteomes" id="UP000248326">
    <property type="component" value="Unassembled WGS sequence"/>
</dbReference>
<dbReference type="PANTHER" id="PTHR46696">
    <property type="entry name" value="P450, PUTATIVE (EUROFUNG)-RELATED"/>
    <property type="match status" value="1"/>
</dbReference>
<reference evidence="7 8" key="1">
    <citation type="submission" date="2018-06" db="EMBL/GenBank/DDBJ databases">
        <title>Genomic Encyclopedia of Type Strains, Phase IV (KMG-IV): sequencing the most valuable type-strain genomes for metagenomic binning, comparative biology and taxonomic classification.</title>
        <authorList>
            <person name="Goeker M."/>
        </authorList>
    </citation>
    <scope>NUCLEOTIDE SEQUENCE [LARGE SCALE GENOMIC DNA]</scope>
    <source>
        <strain evidence="7 8">DSM 18048</strain>
    </source>
</reference>
<evidence type="ECO:0000256" key="4">
    <source>
        <dbReference type="ARBA" id="ARBA00023002"/>
    </source>
</evidence>
<keyword evidence="4" id="KW-0560">Oxidoreductase</keyword>
<keyword evidence="5" id="KW-0408">Iron</keyword>
<dbReference type="PANTHER" id="PTHR46696:SF1">
    <property type="entry name" value="CYTOCHROME P450 YJIB-RELATED"/>
    <property type="match status" value="1"/>
</dbReference>
<evidence type="ECO:0000313" key="7">
    <source>
        <dbReference type="EMBL" id="PYE53553.1"/>
    </source>
</evidence>
<accession>A0A318S4N1</accession>